<keyword evidence="5" id="KW-1185">Reference proteome</keyword>
<dbReference type="InterPro" id="IPR001680">
    <property type="entry name" value="WD40_rpt"/>
</dbReference>
<evidence type="ECO:0000256" key="1">
    <source>
        <dbReference type="ARBA" id="ARBA00022574"/>
    </source>
</evidence>
<dbReference type="SMART" id="SM00320">
    <property type="entry name" value="WD40"/>
    <property type="match status" value="2"/>
</dbReference>
<protein>
    <submittedName>
        <fullName evidence="4">Putative transcription factor WD40-like family</fullName>
    </submittedName>
</protein>
<dbReference type="GO" id="GO:0032040">
    <property type="term" value="C:small-subunit processome"/>
    <property type="evidence" value="ECO:0007669"/>
    <property type="project" value="TreeGrafter"/>
</dbReference>
<dbReference type="GO" id="GO:0034388">
    <property type="term" value="C:Pwp2p-containing subcomplex of 90S preribosome"/>
    <property type="evidence" value="ECO:0007669"/>
    <property type="project" value="TreeGrafter"/>
</dbReference>
<organism evidence="4 5">
    <name type="scientific">Rosa chinensis</name>
    <name type="common">China rose</name>
    <dbReference type="NCBI Taxonomy" id="74649"/>
    <lineage>
        <taxon>Eukaryota</taxon>
        <taxon>Viridiplantae</taxon>
        <taxon>Streptophyta</taxon>
        <taxon>Embryophyta</taxon>
        <taxon>Tracheophyta</taxon>
        <taxon>Spermatophyta</taxon>
        <taxon>Magnoliopsida</taxon>
        <taxon>eudicotyledons</taxon>
        <taxon>Gunneridae</taxon>
        <taxon>Pentapetalae</taxon>
        <taxon>rosids</taxon>
        <taxon>fabids</taxon>
        <taxon>Rosales</taxon>
        <taxon>Rosaceae</taxon>
        <taxon>Rosoideae</taxon>
        <taxon>Rosoideae incertae sedis</taxon>
        <taxon>Rosa</taxon>
    </lineage>
</organism>
<dbReference type="EMBL" id="PDCK01000045">
    <property type="protein sequence ID" value="PRQ17148.1"/>
    <property type="molecule type" value="Genomic_DNA"/>
</dbReference>
<dbReference type="PROSITE" id="PS50294">
    <property type="entry name" value="WD_REPEATS_REGION"/>
    <property type="match status" value="1"/>
</dbReference>
<accession>A0A2P6P5E0</accession>
<gene>
    <name evidence="4" type="ORF">RchiOBHm_Chr7g0191911</name>
</gene>
<sequence>MKKMDTDVCVVSVSPDAKYLLVALDTTLKVFYMDSLKLFLTLYGHKLPVLCLDVSSDGDLIVTGSEDKNVKIWRLDFGDCHKSMFDHKSSVQRVQFVPNTHYFVSVGQDKQVNYLVADKFELLLAMKGHHEGVCCLAISNYHGNFFVTDLTIEQFAAGIVLMSHFFLRKREKN</sequence>
<dbReference type="Gramene" id="PRQ17148">
    <property type="protein sequence ID" value="PRQ17148"/>
    <property type="gene ID" value="RchiOBHm_Chr7g0191911"/>
</dbReference>
<dbReference type="Gene3D" id="2.130.10.10">
    <property type="entry name" value="YVTN repeat-like/Quinoprotein amine dehydrogenase"/>
    <property type="match status" value="1"/>
</dbReference>
<keyword evidence="1 3" id="KW-0853">WD repeat</keyword>
<dbReference type="PROSITE" id="PS50082">
    <property type="entry name" value="WD_REPEATS_2"/>
    <property type="match status" value="1"/>
</dbReference>
<dbReference type="AlphaFoldDB" id="A0A2P6P5E0"/>
<name>A0A2P6P5E0_ROSCH</name>
<keyword evidence="2" id="KW-0677">Repeat</keyword>
<dbReference type="InterPro" id="IPR051570">
    <property type="entry name" value="TBC1_cilium_biogenesis"/>
</dbReference>
<feature type="repeat" description="WD" evidence="3">
    <location>
        <begin position="42"/>
        <end position="83"/>
    </location>
</feature>
<comment type="caution">
    <text evidence="4">The sequence shown here is derived from an EMBL/GenBank/DDBJ whole genome shotgun (WGS) entry which is preliminary data.</text>
</comment>
<dbReference type="Proteomes" id="UP000238479">
    <property type="component" value="Chromosome 7"/>
</dbReference>
<dbReference type="GO" id="GO:0030515">
    <property type="term" value="F:snoRNA binding"/>
    <property type="evidence" value="ECO:0007669"/>
    <property type="project" value="TreeGrafter"/>
</dbReference>
<evidence type="ECO:0000313" key="4">
    <source>
        <dbReference type="EMBL" id="PRQ17148.1"/>
    </source>
</evidence>
<evidence type="ECO:0000313" key="5">
    <source>
        <dbReference type="Proteomes" id="UP000238479"/>
    </source>
</evidence>
<reference evidence="4 5" key="1">
    <citation type="journal article" date="2018" name="Nat. Genet.">
        <title>The Rosa genome provides new insights in the design of modern roses.</title>
        <authorList>
            <person name="Bendahmane M."/>
        </authorList>
    </citation>
    <scope>NUCLEOTIDE SEQUENCE [LARGE SCALE GENOMIC DNA]</scope>
    <source>
        <strain evidence="5">cv. Old Blush</strain>
    </source>
</reference>
<dbReference type="Pfam" id="PF25172">
    <property type="entry name" value="Beta-prop_WDR3_2nd"/>
    <property type="match status" value="1"/>
</dbReference>
<proteinExistence type="predicted"/>
<dbReference type="PANTHER" id="PTHR19853">
    <property type="entry name" value="WD REPEAT CONTAINING PROTEIN 3 WDR3"/>
    <property type="match status" value="1"/>
</dbReference>
<dbReference type="GO" id="GO:0030490">
    <property type="term" value="P:maturation of SSU-rRNA"/>
    <property type="evidence" value="ECO:0007669"/>
    <property type="project" value="TreeGrafter"/>
</dbReference>
<dbReference type="InterPro" id="IPR036322">
    <property type="entry name" value="WD40_repeat_dom_sf"/>
</dbReference>
<dbReference type="SUPFAM" id="SSF50978">
    <property type="entry name" value="WD40 repeat-like"/>
    <property type="match status" value="1"/>
</dbReference>
<evidence type="ECO:0000256" key="2">
    <source>
        <dbReference type="ARBA" id="ARBA00022737"/>
    </source>
</evidence>
<dbReference type="STRING" id="74649.A0A2P6P5E0"/>
<dbReference type="PANTHER" id="PTHR19853:SF0">
    <property type="entry name" value="WD REPEAT-CONTAINING PROTEIN 3"/>
    <property type="match status" value="1"/>
</dbReference>
<evidence type="ECO:0000256" key="3">
    <source>
        <dbReference type="PROSITE-ProRule" id="PRU00221"/>
    </source>
</evidence>
<dbReference type="InterPro" id="IPR015943">
    <property type="entry name" value="WD40/YVTN_repeat-like_dom_sf"/>
</dbReference>